<evidence type="ECO:0000313" key="3">
    <source>
        <dbReference type="EMBL" id="SHK90820.1"/>
    </source>
</evidence>
<gene>
    <name evidence="3" type="ORF">SAMN05443637_11461</name>
</gene>
<dbReference type="STRING" id="1848.SAMN05443637_11461"/>
<dbReference type="InterPro" id="IPR016040">
    <property type="entry name" value="NAD(P)-bd_dom"/>
</dbReference>
<dbReference type="AlphaFoldDB" id="A0A1M6WAM5"/>
<keyword evidence="4" id="KW-1185">Reference proteome</keyword>
<sequence>MPSARCPGVGPGRALERTGGTKRLIVVSALGGRGSSAQQTRLARWGYRRAVGGARFAEVDRQEELVTAAGIPATVVRPPRLDDQPTSGHRVITGTHR</sequence>
<dbReference type="OrthoDB" id="3763081at2"/>
<protein>
    <submittedName>
        <fullName evidence="3">NAD(P)H-binding</fullName>
    </submittedName>
</protein>
<name>A0A1M6WAM5_PSETH</name>
<reference evidence="3 4" key="1">
    <citation type="submission" date="2016-11" db="EMBL/GenBank/DDBJ databases">
        <authorList>
            <person name="Jaros S."/>
            <person name="Januszkiewicz K."/>
            <person name="Wedrychowicz H."/>
        </authorList>
    </citation>
    <scope>NUCLEOTIDE SEQUENCE [LARGE SCALE GENOMIC DNA]</scope>
    <source>
        <strain evidence="3 4">DSM 43832</strain>
    </source>
</reference>
<feature type="region of interest" description="Disordered" evidence="1">
    <location>
        <begin position="76"/>
        <end position="97"/>
    </location>
</feature>
<dbReference type="RefSeq" id="WP_159444930.1">
    <property type="nucleotide sequence ID" value="NZ_CALGVN010000014.1"/>
</dbReference>
<evidence type="ECO:0000256" key="1">
    <source>
        <dbReference type="SAM" id="MobiDB-lite"/>
    </source>
</evidence>
<dbReference type="Gene3D" id="3.40.50.720">
    <property type="entry name" value="NAD(P)-binding Rossmann-like Domain"/>
    <property type="match status" value="1"/>
</dbReference>
<evidence type="ECO:0000259" key="2">
    <source>
        <dbReference type="Pfam" id="PF13460"/>
    </source>
</evidence>
<organism evidence="3 4">
    <name type="scientific">Pseudonocardia thermophila</name>
    <dbReference type="NCBI Taxonomy" id="1848"/>
    <lineage>
        <taxon>Bacteria</taxon>
        <taxon>Bacillati</taxon>
        <taxon>Actinomycetota</taxon>
        <taxon>Actinomycetes</taxon>
        <taxon>Pseudonocardiales</taxon>
        <taxon>Pseudonocardiaceae</taxon>
        <taxon>Pseudonocardia</taxon>
    </lineage>
</organism>
<accession>A0A1M6WAM5</accession>
<dbReference type="EMBL" id="FRAP01000014">
    <property type="protein sequence ID" value="SHK90820.1"/>
    <property type="molecule type" value="Genomic_DNA"/>
</dbReference>
<dbReference type="Pfam" id="PF13460">
    <property type="entry name" value="NAD_binding_10"/>
    <property type="match status" value="1"/>
</dbReference>
<feature type="domain" description="NAD(P)-binding" evidence="2">
    <location>
        <begin position="19"/>
        <end position="93"/>
    </location>
</feature>
<proteinExistence type="predicted"/>
<evidence type="ECO:0000313" key="4">
    <source>
        <dbReference type="Proteomes" id="UP000184363"/>
    </source>
</evidence>
<dbReference type="Proteomes" id="UP000184363">
    <property type="component" value="Unassembled WGS sequence"/>
</dbReference>